<feature type="active site" description="Charge relay system" evidence="4">
    <location>
        <position position="343"/>
    </location>
</feature>
<evidence type="ECO:0000256" key="1">
    <source>
        <dbReference type="ARBA" id="ARBA00022670"/>
    </source>
</evidence>
<feature type="active site" description="Charge relay system" evidence="4">
    <location>
        <position position="554"/>
    </location>
</feature>
<evidence type="ECO:0000259" key="7">
    <source>
        <dbReference type="Pfam" id="PF00082"/>
    </source>
</evidence>
<comment type="caution">
    <text evidence="8">The sequence shown here is derived from an EMBL/GenBank/DDBJ whole genome shotgun (WGS) entry which is preliminary data.</text>
</comment>
<feature type="domain" description="Peptidase S8/S53" evidence="7">
    <location>
        <begin position="335"/>
        <end position="590"/>
    </location>
</feature>
<keyword evidence="6" id="KW-0732">Signal</keyword>
<feature type="signal peptide" evidence="6">
    <location>
        <begin position="1"/>
        <end position="18"/>
    </location>
</feature>
<dbReference type="Gene3D" id="2.60.40.10">
    <property type="entry name" value="Immunoglobulins"/>
    <property type="match status" value="1"/>
</dbReference>
<comment type="similarity">
    <text evidence="4">Belongs to the peptidase S8 family.</text>
</comment>
<dbReference type="GO" id="GO:0005975">
    <property type="term" value="P:carbohydrate metabolic process"/>
    <property type="evidence" value="ECO:0007669"/>
    <property type="project" value="UniProtKB-ARBA"/>
</dbReference>
<sequence length="895" mass="94437">MVAALIAALLSVPATAEAAPSPVAGEITTLKNELGRLIETQRQGPAPMDDQVATGMKENTEKAESQIASEPCQAADSLLAFARAGREQVRVLRDTIDGGGWNSDQLAQLTSTRTWLDRLGRQAGALRARIFTEIKSCEGPIDVYVDPVRAQPKGDSLPDDRPLASLTDSDGTSTDFVADELVVSTSEPSVLDAIVARYDGKVLNKVEQGDTMHYQVRIETKLAQPERLSDDLKAIDPDKTQAESVAVSSTAGLELLAAAASATSEKATVGVNWVGTSDDIPNSNTPEASSGPSGFSASGYDRNSYTWQYLNEGGPQDIGVTSAWTVLDSVGKLDNKIKAAVLDRGFDITADHPASSTVTSSVPGVSPSYQFSWEPRWHGTTVTDSMAAVPGNFIGTAGTAATVVRPTGVWTTGDMFYTMAAISQALAGGNKIINMSFSAAVPWYLAWSVLPFDGYTAFVRAVNDVLLFSSAGNDGKDVDATTGFIVKWEKAWHTPCENSGVTCVGGLAKNSLNRHADSNYGHEHVDIFAPYTVLAGPDPDNPSTSTARAKHGTSYATPYTAGVAALIWAANPGQSMDTVEDVLMRNRRPSPDSKIKNKVITALSAVQDALPATIKIDAPTNGSVLSPHSPTQFRASLWTDGHPLPATITWRRNGTVIGTGLQFQSAVPAGTHAITATAVFADGASTADVVTVSSVDHVPVVKVSGPRSTTSTPTFDKSELIPFHGTSQDDLGPLPESAMKWYLDNSTTPFATGHNPTINTGAAVGNHTVTLKGCDTAGQCGQETIPIVIQADGSNKPPVARVTNPANGTLLWVNGNDTTGWYHEITLNGTVTDPEGAPVTVKWFDNGVEIADTLQPTVRLRGGCGPYNHTLVLQARDNAGIVRQDQVTVTVSLVC</sequence>
<dbReference type="GO" id="GO:0004252">
    <property type="term" value="F:serine-type endopeptidase activity"/>
    <property type="evidence" value="ECO:0007669"/>
    <property type="project" value="UniProtKB-UniRule"/>
</dbReference>
<evidence type="ECO:0000313" key="8">
    <source>
        <dbReference type="EMBL" id="MCP2356561.1"/>
    </source>
</evidence>
<dbReference type="InterPro" id="IPR023828">
    <property type="entry name" value="Peptidase_S8_Ser-AS"/>
</dbReference>
<dbReference type="PROSITE" id="PS00138">
    <property type="entry name" value="SUBTILASE_SER"/>
    <property type="match status" value="1"/>
</dbReference>
<evidence type="ECO:0000256" key="2">
    <source>
        <dbReference type="ARBA" id="ARBA00022801"/>
    </source>
</evidence>
<dbReference type="SUPFAM" id="SSF52743">
    <property type="entry name" value="Subtilisin-like"/>
    <property type="match status" value="1"/>
</dbReference>
<feature type="region of interest" description="Disordered" evidence="5">
    <location>
        <begin position="705"/>
        <end position="729"/>
    </location>
</feature>
<dbReference type="PROSITE" id="PS51892">
    <property type="entry name" value="SUBTILASE"/>
    <property type="match status" value="1"/>
</dbReference>
<keyword evidence="2 4" id="KW-0378">Hydrolase</keyword>
<dbReference type="InterPro" id="IPR013783">
    <property type="entry name" value="Ig-like_fold"/>
</dbReference>
<feature type="region of interest" description="Disordered" evidence="5">
    <location>
        <begin position="149"/>
        <end position="171"/>
    </location>
</feature>
<evidence type="ECO:0000256" key="6">
    <source>
        <dbReference type="SAM" id="SignalP"/>
    </source>
</evidence>
<name>A0A9X2K4F4_9ACTN</name>
<keyword evidence="3 4" id="KW-0720">Serine protease</keyword>
<gene>
    <name evidence="8" type="ORF">HD597_003581</name>
</gene>
<evidence type="ECO:0000256" key="5">
    <source>
        <dbReference type="SAM" id="MobiDB-lite"/>
    </source>
</evidence>
<feature type="active site" description="Charge relay system" evidence="4">
    <location>
        <position position="378"/>
    </location>
</feature>
<keyword evidence="1 4" id="KW-0645">Protease</keyword>
<proteinExistence type="inferred from homology"/>
<feature type="compositionally biased region" description="Low complexity" evidence="5">
    <location>
        <begin position="288"/>
        <end position="297"/>
    </location>
</feature>
<dbReference type="Proteomes" id="UP001139648">
    <property type="component" value="Unassembled WGS sequence"/>
</dbReference>
<protein>
    <recommendedName>
        <fullName evidence="7">Peptidase S8/S53 domain-containing protein</fullName>
    </recommendedName>
</protein>
<dbReference type="RefSeq" id="WP_253743517.1">
    <property type="nucleotide sequence ID" value="NZ_BAABKA010000057.1"/>
</dbReference>
<reference evidence="8" key="1">
    <citation type="submission" date="2022-06" db="EMBL/GenBank/DDBJ databases">
        <title>Sequencing the genomes of 1000 actinobacteria strains.</title>
        <authorList>
            <person name="Klenk H.-P."/>
        </authorList>
    </citation>
    <scope>NUCLEOTIDE SEQUENCE</scope>
    <source>
        <strain evidence="8">DSM 46694</strain>
    </source>
</reference>
<dbReference type="Gene3D" id="3.40.50.200">
    <property type="entry name" value="Peptidase S8/S53 domain"/>
    <property type="match status" value="1"/>
</dbReference>
<feature type="region of interest" description="Disordered" evidence="5">
    <location>
        <begin position="278"/>
        <end position="297"/>
    </location>
</feature>
<feature type="chain" id="PRO_5040921430" description="Peptidase S8/S53 domain-containing protein" evidence="6">
    <location>
        <begin position="19"/>
        <end position="895"/>
    </location>
</feature>
<dbReference type="InterPro" id="IPR036852">
    <property type="entry name" value="Peptidase_S8/S53_dom_sf"/>
</dbReference>
<evidence type="ECO:0000313" key="9">
    <source>
        <dbReference type="Proteomes" id="UP001139648"/>
    </source>
</evidence>
<dbReference type="CDD" id="cd00146">
    <property type="entry name" value="PKD"/>
    <property type="match status" value="1"/>
</dbReference>
<accession>A0A9X2K4F4</accession>
<evidence type="ECO:0000256" key="3">
    <source>
        <dbReference type="ARBA" id="ARBA00022825"/>
    </source>
</evidence>
<dbReference type="GO" id="GO:0006508">
    <property type="term" value="P:proteolysis"/>
    <property type="evidence" value="ECO:0007669"/>
    <property type="project" value="UniProtKB-KW"/>
</dbReference>
<evidence type="ECO:0000256" key="4">
    <source>
        <dbReference type="PROSITE-ProRule" id="PRU01240"/>
    </source>
</evidence>
<dbReference type="InterPro" id="IPR000209">
    <property type="entry name" value="Peptidase_S8/S53_dom"/>
</dbReference>
<dbReference type="Pfam" id="PF00082">
    <property type="entry name" value="Peptidase_S8"/>
    <property type="match status" value="1"/>
</dbReference>
<keyword evidence="9" id="KW-1185">Reference proteome</keyword>
<organism evidence="8 9">
    <name type="scientific">Nonomuraea thailandensis</name>
    <dbReference type="NCBI Taxonomy" id="1188745"/>
    <lineage>
        <taxon>Bacteria</taxon>
        <taxon>Bacillati</taxon>
        <taxon>Actinomycetota</taxon>
        <taxon>Actinomycetes</taxon>
        <taxon>Streptosporangiales</taxon>
        <taxon>Streptosporangiaceae</taxon>
        <taxon>Nonomuraea</taxon>
    </lineage>
</organism>
<dbReference type="AlphaFoldDB" id="A0A9X2K4F4"/>
<dbReference type="EMBL" id="JAMZEB010000002">
    <property type="protein sequence ID" value="MCP2356561.1"/>
    <property type="molecule type" value="Genomic_DNA"/>
</dbReference>